<keyword evidence="6" id="KW-0804">Transcription</keyword>
<name>A0A8S0WEW3_9FIRM</name>
<dbReference type="NCBIfam" id="TIGR00229">
    <property type="entry name" value="sensory_box"/>
    <property type="match status" value="1"/>
</dbReference>
<dbReference type="EMBL" id="CDGJ01000032">
    <property type="protein sequence ID" value="CEJ06616.1"/>
    <property type="molecule type" value="Genomic_DNA"/>
</dbReference>
<dbReference type="InterPro" id="IPR003593">
    <property type="entry name" value="AAA+_ATPase"/>
</dbReference>
<dbReference type="KEGG" id="aacx:DEACI_1135"/>
<evidence type="ECO:0000256" key="7">
    <source>
        <dbReference type="ARBA" id="ARBA00029500"/>
    </source>
</evidence>
<dbReference type="CDD" id="cd00009">
    <property type="entry name" value="AAA"/>
    <property type="match status" value="1"/>
</dbReference>
<keyword evidence="4" id="KW-0805">Transcription regulation</keyword>
<keyword evidence="2" id="KW-0058">Aromatic hydrocarbons catabolism</keyword>
<dbReference type="Gene3D" id="1.10.8.60">
    <property type="match status" value="1"/>
</dbReference>
<feature type="domain" description="ACT" evidence="10">
    <location>
        <begin position="6"/>
        <end position="75"/>
    </location>
</feature>
<dbReference type="GO" id="GO:0005524">
    <property type="term" value="F:ATP binding"/>
    <property type="evidence" value="ECO:0007669"/>
    <property type="project" value="UniProtKB-KW"/>
</dbReference>
<dbReference type="SUPFAM" id="SSF55021">
    <property type="entry name" value="ACT-like"/>
    <property type="match status" value="1"/>
</dbReference>
<dbReference type="InterPro" id="IPR009057">
    <property type="entry name" value="Homeodomain-like_sf"/>
</dbReference>
<dbReference type="InterPro" id="IPR027417">
    <property type="entry name" value="P-loop_NTPase"/>
</dbReference>
<dbReference type="PANTHER" id="PTHR32071:SF57">
    <property type="entry name" value="C4-DICARBOXYLATE TRANSPORT TRANSCRIPTIONAL REGULATORY PROTEIN DCTD"/>
    <property type="match status" value="1"/>
</dbReference>
<keyword evidence="1" id="KW-0547">Nucleotide-binding</keyword>
<dbReference type="PROSITE" id="PS00688">
    <property type="entry name" value="SIGMA54_INTERACT_3"/>
    <property type="match status" value="1"/>
</dbReference>
<proteinExistence type="predicted"/>
<dbReference type="Gene3D" id="1.10.10.60">
    <property type="entry name" value="Homeodomain-like"/>
    <property type="match status" value="1"/>
</dbReference>
<dbReference type="Pfam" id="PF18024">
    <property type="entry name" value="HTH_50"/>
    <property type="match status" value="1"/>
</dbReference>
<evidence type="ECO:0000259" key="9">
    <source>
        <dbReference type="PROSITE" id="PS50112"/>
    </source>
</evidence>
<dbReference type="PANTHER" id="PTHR32071">
    <property type="entry name" value="TRANSCRIPTIONAL REGULATORY PROTEIN"/>
    <property type="match status" value="1"/>
</dbReference>
<dbReference type="GO" id="GO:0003677">
    <property type="term" value="F:DNA binding"/>
    <property type="evidence" value="ECO:0007669"/>
    <property type="project" value="UniProtKB-KW"/>
</dbReference>
<dbReference type="Gene3D" id="3.40.50.300">
    <property type="entry name" value="P-loop containing nucleotide triphosphate hydrolases"/>
    <property type="match status" value="1"/>
</dbReference>
<keyword evidence="5" id="KW-0010">Activator</keyword>
<dbReference type="Proteomes" id="UP001071230">
    <property type="component" value="Unassembled WGS sequence"/>
</dbReference>
<dbReference type="Pfam" id="PF01842">
    <property type="entry name" value="ACT"/>
    <property type="match status" value="1"/>
</dbReference>
<dbReference type="Pfam" id="PF13426">
    <property type="entry name" value="PAS_9"/>
    <property type="match status" value="1"/>
</dbReference>
<dbReference type="SMART" id="SM00091">
    <property type="entry name" value="PAS"/>
    <property type="match status" value="1"/>
</dbReference>
<evidence type="ECO:0000313" key="12">
    <source>
        <dbReference type="EMBL" id="CEJ06616.1"/>
    </source>
</evidence>
<dbReference type="SUPFAM" id="SSF55785">
    <property type="entry name" value="PYP-like sensor domain (PAS domain)"/>
    <property type="match status" value="1"/>
</dbReference>
<keyword evidence="3" id="KW-0067">ATP-binding</keyword>
<dbReference type="InterPro" id="IPR000014">
    <property type="entry name" value="PAS"/>
</dbReference>
<feature type="domain" description="Sigma-54 factor interaction" evidence="8">
    <location>
        <begin position="209"/>
        <end position="439"/>
    </location>
</feature>
<dbReference type="SMART" id="SM00382">
    <property type="entry name" value="AAA"/>
    <property type="match status" value="1"/>
</dbReference>
<dbReference type="PROSITE" id="PS00675">
    <property type="entry name" value="SIGMA54_INTERACT_1"/>
    <property type="match status" value="1"/>
</dbReference>
<dbReference type="SUPFAM" id="SSF46689">
    <property type="entry name" value="Homeodomain-like"/>
    <property type="match status" value="1"/>
</dbReference>
<evidence type="ECO:0000256" key="6">
    <source>
        <dbReference type="ARBA" id="ARBA00023163"/>
    </source>
</evidence>
<organism evidence="11">
    <name type="scientific">Acididesulfobacillus acetoxydans</name>
    <dbReference type="NCBI Taxonomy" id="1561005"/>
    <lineage>
        <taxon>Bacteria</taxon>
        <taxon>Bacillati</taxon>
        <taxon>Bacillota</taxon>
        <taxon>Clostridia</taxon>
        <taxon>Eubacteriales</taxon>
        <taxon>Peptococcaceae</taxon>
        <taxon>Acididesulfobacillus</taxon>
    </lineage>
</organism>
<dbReference type="InterPro" id="IPR025944">
    <property type="entry name" value="Sigma_54_int_dom_CS"/>
</dbReference>
<gene>
    <name evidence="12" type="ORF">DEACI_1065</name>
    <name evidence="11" type="ORF">DEACI_1135</name>
</gene>
<keyword evidence="13" id="KW-1185">Reference proteome</keyword>
<dbReference type="Proteomes" id="UP000836597">
    <property type="component" value="Chromosome"/>
</dbReference>
<reference evidence="11" key="2">
    <citation type="submission" date="2020-01" db="EMBL/GenBank/DDBJ databases">
        <authorList>
            <person name="Hornung B."/>
        </authorList>
    </citation>
    <scope>NUCLEOTIDE SEQUENCE</scope>
    <source>
        <strain evidence="11">PacBioINE</strain>
    </source>
</reference>
<dbReference type="PROSITE" id="PS50045">
    <property type="entry name" value="SIGMA54_INTERACT_4"/>
    <property type="match status" value="1"/>
</dbReference>
<evidence type="ECO:0000256" key="4">
    <source>
        <dbReference type="ARBA" id="ARBA00023015"/>
    </source>
</evidence>
<evidence type="ECO:0000256" key="5">
    <source>
        <dbReference type="ARBA" id="ARBA00023159"/>
    </source>
</evidence>
<dbReference type="PROSITE" id="PS51671">
    <property type="entry name" value="ACT"/>
    <property type="match status" value="1"/>
</dbReference>
<accession>A0A8S0WEW3</accession>
<dbReference type="InterPro" id="IPR002078">
    <property type="entry name" value="Sigma_54_int"/>
</dbReference>
<dbReference type="InterPro" id="IPR035965">
    <property type="entry name" value="PAS-like_dom_sf"/>
</dbReference>
<dbReference type="InterPro" id="IPR045865">
    <property type="entry name" value="ACT-like_dom_sf"/>
</dbReference>
<dbReference type="PROSITE" id="PS50112">
    <property type="entry name" value="PAS"/>
    <property type="match status" value="1"/>
</dbReference>
<dbReference type="InterPro" id="IPR002912">
    <property type="entry name" value="ACT_dom"/>
</dbReference>
<evidence type="ECO:0000256" key="3">
    <source>
        <dbReference type="ARBA" id="ARBA00022840"/>
    </source>
</evidence>
<evidence type="ECO:0000256" key="1">
    <source>
        <dbReference type="ARBA" id="ARBA00022741"/>
    </source>
</evidence>
<dbReference type="Pfam" id="PF25601">
    <property type="entry name" value="AAA_lid_14"/>
    <property type="match status" value="1"/>
</dbReference>
<evidence type="ECO:0000259" key="10">
    <source>
        <dbReference type="PROSITE" id="PS51671"/>
    </source>
</evidence>
<dbReference type="Gene3D" id="3.30.450.20">
    <property type="entry name" value="PAS domain"/>
    <property type="match status" value="1"/>
</dbReference>
<evidence type="ECO:0000256" key="2">
    <source>
        <dbReference type="ARBA" id="ARBA00022797"/>
    </source>
</evidence>
<dbReference type="InterPro" id="IPR030828">
    <property type="entry name" value="HTH_TyrR"/>
</dbReference>
<dbReference type="GO" id="GO:0006355">
    <property type="term" value="P:regulation of DNA-templated transcription"/>
    <property type="evidence" value="ECO:0007669"/>
    <property type="project" value="InterPro"/>
</dbReference>
<feature type="domain" description="PAS" evidence="9">
    <location>
        <begin position="81"/>
        <end position="136"/>
    </location>
</feature>
<dbReference type="InterPro" id="IPR025662">
    <property type="entry name" value="Sigma_54_int_dom_ATP-bd_1"/>
</dbReference>
<dbReference type="SUPFAM" id="SSF52540">
    <property type="entry name" value="P-loop containing nucleoside triphosphate hydrolases"/>
    <property type="match status" value="1"/>
</dbReference>
<protein>
    <recommendedName>
        <fullName evidence="7">HTH-type transcriptional regulatory protein TyrR</fullName>
    </recommendedName>
</protein>
<evidence type="ECO:0000259" key="8">
    <source>
        <dbReference type="PROSITE" id="PS50045"/>
    </source>
</evidence>
<dbReference type="InterPro" id="IPR058031">
    <property type="entry name" value="AAA_lid_NorR"/>
</dbReference>
<evidence type="ECO:0000313" key="11">
    <source>
        <dbReference type="EMBL" id="CAA7600482.1"/>
    </source>
</evidence>
<reference evidence="12" key="1">
    <citation type="submission" date="2014-11" db="EMBL/GenBank/DDBJ databases">
        <authorList>
            <person name="Hornung B.V."/>
        </authorList>
    </citation>
    <scope>NUCLEOTIDE SEQUENCE</scope>
    <source>
        <strain evidence="12">INE</strain>
    </source>
</reference>
<evidence type="ECO:0000313" key="13">
    <source>
        <dbReference type="Proteomes" id="UP001071230"/>
    </source>
</evidence>
<dbReference type="AlphaFoldDB" id="A0A8S0WEW3"/>
<dbReference type="CDD" id="cd00130">
    <property type="entry name" value="PAS"/>
    <property type="match status" value="1"/>
</dbReference>
<dbReference type="Gene3D" id="3.30.70.260">
    <property type="match status" value="1"/>
</dbReference>
<dbReference type="Pfam" id="PF00158">
    <property type="entry name" value="Sigma54_activat"/>
    <property type="match status" value="1"/>
</dbReference>
<sequence>MERFTRLEISAEDRLGMTSEILKVLHKLGINLHSLEVFPRKVRVKTEVLEEGRLQIIQRDLKNVQGVDSVGVVDLFDFEKSERRLLAILDAIDEGIVAVNKEFRVELFNSYCESVFKVKKEDVLGQDIRRLMGPDSPLLRLIQDGIAWKNKEVSGHNQWGDSHYIINGRPVRDDDEHIIGAVASVKDIRKAIELANAVSRTTEGAFKEIVGSSQAIERVKKMCVAVAKSNSTILLRGESGTGKELFAKAIHRLSKRRDQPFVTINCAALPDSLIESELFGYARGSFTGAAQSGKEGLFREADGGTLCLDEIGELSVRLQAKLLRVLQEGVIRKIGSNREEQVNVRIIAATNKNLEEMMRQSLFREDLFYRLNVVPIFLPPLRERKEDIPLLVNHFIAVYSEKLNRRVSGTDMAFMDKLFKHDWPGNVRELQNVIERALVLGDDDILSLQSLALSLEHSAQKSGEGDAPQPFPPGRKNLNLRRAVQMCEREVIEQALAQSKSYRAAARILGISHTALMKKVKRYELSS</sequence>
<dbReference type="FunFam" id="3.40.50.300:FF:000006">
    <property type="entry name" value="DNA-binding transcriptional regulator NtrC"/>
    <property type="match status" value="1"/>
</dbReference>
<dbReference type="EMBL" id="LR746496">
    <property type="protein sequence ID" value="CAA7600482.1"/>
    <property type="molecule type" value="Genomic_DNA"/>
</dbReference>